<evidence type="ECO:0000256" key="1">
    <source>
        <dbReference type="ARBA" id="ARBA00023015"/>
    </source>
</evidence>
<dbReference type="GO" id="GO:0003700">
    <property type="term" value="F:DNA-binding transcription factor activity"/>
    <property type="evidence" value="ECO:0007669"/>
    <property type="project" value="InterPro"/>
</dbReference>
<keyword evidence="2" id="KW-0238">DNA-binding</keyword>
<dbReference type="PATRIC" id="fig|467210.3.peg.1408"/>
<dbReference type="InterPro" id="IPR020449">
    <property type="entry name" value="Tscrpt_reg_AraC-type_HTH"/>
</dbReference>
<dbReference type="PANTHER" id="PTHR43280:SF2">
    <property type="entry name" value="HTH-TYPE TRANSCRIPTIONAL REGULATOR EXSA"/>
    <property type="match status" value="1"/>
</dbReference>
<dbReference type="Proteomes" id="UP000070394">
    <property type="component" value="Unassembled WGS sequence"/>
</dbReference>
<dbReference type="Gene3D" id="1.10.10.60">
    <property type="entry name" value="Homeodomain-like"/>
    <property type="match status" value="2"/>
</dbReference>
<dbReference type="RefSeq" id="WP_060931179.1">
    <property type="nucleotide sequence ID" value="NZ_KQ959828.1"/>
</dbReference>
<dbReference type="OrthoDB" id="1650670at2"/>
<dbReference type="EMBL" id="LSDA01000091">
    <property type="protein sequence ID" value="KXB57336.1"/>
    <property type="molecule type" value="Genomic_DNA"/>
</dbReference>
<proteinExistence type="predicted"/>
<reference evidence="6" key="1">
    <citation type="submission" date="2016-01" db="EMBL/GenBank/DDBJ databases">
        <authorList>
            <person name="Mitreva M."/>
            <person name="Pepin K.H."/>
            <person name="Mihindukulasuriya K.A."/>
            <person name="Fulton R."/>
            <person name="Fronick C."/>
            <person name="O'Laughlin M."/>
            <person name="Miner T."/>
            <person name="Herter B."/>
            <person name="Rosa B.A."/>
            <person name="Cordes M."/>
            <person name="Tomlinson C."/>
            <person name="Wollam A."/>
            <person name="Palsikar V.B."/>
            <person name="Mardis E.R."/>
            <person name="Wilson R.K."/>
        </authorList>
    </citation>
    <scope>NUCLEOTIDE SEQUENCE [LARGE SCALE GENOMIC DNA]</scope>
    <source>
        <strain evidence="6">DNF00896</strain>
    </source>
</reference>
<dbReference type="SUPFAM" id="SSF46689">
    <property type="entry name" value="Homeodomain-like"/>
    <property type="match status" value="2"/>
</dbReference>
<accession>A0A133ZPH6</accession>
<organism evidence="5 6">
    <name type="scientific">Lachnoanaerobaculum saburreum</name>
    <dbReference type="NCBI Taxonomy" id="467210"/>
    <lineage>
        <taxon>Bacteria</taxon>
        <taxon>Bacillati</taxon>
        <taxon>Bacillota</taxon>
        <taxon>Clostridia</taxon>
        <taxon>Lachnospirales</taxon>
        <taxon>Lachnospiraceae</taxon>
        <taxon>Lachnoanaerobaculum</taxon>
    </lineage>
</organism>
<evidence type="ECO:0000313" key="5">
    <source>
        <dbReference type="EMBL" id="KXB57336.1"/>
    </source>
</evidence>
<dbReference type="PANTHER" id="PTHR43280">
    <property type="entry name" value="ARAC-FAMILY TRANSCRIPTIONAL REGULATOR"/>
    <property type="match status" value="1"/>
</dbReference>
<dbReference type="SMART" id="SM00342">
    <property type="entry name" value="HTH_ARAC"/>
    <property type="match status" value="1"/>
</dbReference>
<dbReference type="InterPro" id="IPR018060">
    <property type="entry name" value="HTH_AraC"/>
</dbReference>
<dbReference type="AlphaFoldDB" id="A0A133ZPH6"/>
<dbReference type="Pfam" id="PF12833">
    <property type="entry name" value="HTH_18"/>
    <property type="match status" value="1"/>
</dbReference>
<dbReference type="PRINTS" id="PR00032">
    <property type="entry name" value="HTHARAC"/>
</dbReference>
<keyword evidence="1" id="KW-0805">Transcription regulation</keyword>
<gene>
    <name evidence="5" type="ORF">HMPREF1866_01418</name>
</gene>
<evidence type="ECO:0000256" key="2">
    <source>
        <dbReference type="ARBA" id="ARBA00023125"/>
    </source>
</evidence>
<keyword evidence="3" id="KW-0804">Transcription</keyword>
<dbReference type="PROSITE" id="PS01124">
    <property type="entry name" value="HTH_ARAC_FAMILY_2"/>
    <property type="match status" value="1"/>
</dbReference>
<keyword evidence="6" id="KW-1185">Reference proteome</keyword>
<feature type="domain" description="HTH araC/xylS-type" evidence="4">
    <location>
        <begin position="136"/>
        <end position="234"/>
    </location>
</feature>
<comment type="caution">
    <text evidence="5">The sequence shown here is derived from an EMBL/GenBank/DDBJ whole genome shotgun (WGS) entry which is preliminary data.</text>
</comment>
<dbReference type="STRING" id="467210.HMPREF1866_01418"/>
<protein>
    <submittedName>
        <fullName evidence="5">Transcriptional regulator, AraC family</fullName>
    </submittedName>
</protein>
<dbReference type="GO" id="GO:0043565">
    <property type="term" value="F:sequence-specific DNA binding"/>
    <property type="evidence" value="ECO:0007669"/>
    <property type="project" value="InterPro"/>
</dbReference>
<sequence length="238" mass="27925">MNHQKYKDRETLEIKNIEERYKIEENFLNMLSSGDYSKAMSAYNALCSMKLDGRNTDSHQDVKYLAIVLGTLCRKTLQQRNKVHPYYLDNVSNEMAMDINNTETTDDIRNVSRKFIKKYCLLAKNHSLHQYSEVVHKSISYIEMHYADELSLSILASNLHVTKNYLSAVFKKQLGKTVTEFIHEVRTDKAIFLLNSTKLPINDISIVCGYEDSNYFCRVFKSRYKISPRQYRNNLFNK</sequence>
<evidence type="ECO:0000256" key="3">
    <source>
        <dbReference type="ARBA" id="ARBA00023163"/>
    </source>
</evidence>
<evidence type="ECO:0000259" key="4">
    <source>
        <dbReference type="PROSITE" id="PS01124"/>
    </source>
</evidence>
<evidence type="ECO:0000313" key="6">
    <source>
        <dbReference type="Proteomes" id="UP000070394"/>
    </source>
</evidence>
<dbReference type="InterPro" id="IPR009057">
    <property type="entry name" value="Homeodomain-like_sf"/>
</dbReference>
<name>A0A133ZPH6_9FIRM</name>